<dbReference type="Proteomes" id="UP000324222">
    <property type="component" value="Unassembled WGS sequence"/>
</dbReference>
<accession>A0A5B7GRS5</accession>
<protein>
    <submittedName>
        <fullName evidence="2">Uncharacterized protein</fullName>
    </submittedName>
</protein>
<evidence type="ECO:0000313" key="2">
    <source>
        <dbReference type="EMBL" id="MPC60309.1"/>
    </source>
</evidence>
<reference evidence="2 3" key="1">
    <citation type="submission" date="2019-05" db="EMBL/GenBank/DDBJ databases">
        <title>Another draft genome of Portunus trituberculatus and its Hox gene families provides insights of decapod evolution.</title>
        <authorList>
            <person name="Jeong J.-H."/>
            <person name="Song I."/>
            <person name="Kim S."/>
            <person name="Choi T."/>
            <person name="Kim D."/>
            <person name="Ryu S."/>
            <person name="Kim W."/>
        </authorList>
    </citation>
    <scope>NUCLEOTIDE SEQUENCE [LARGE SCALE GENOMIC DNA]</scope>
    <source>
        <tissue evidence="2">Muscle</tissue>
    </source>
</reference>
<organism evidence="2 3">
    <name type="scientific">Portunus trituberculatus</name>
    <name type="common">Swimming crab</name>
    <name type="synonym">Neptunus trituberculatus</name>
    <dbReference type="NCBI Taxonomy" id="210409"/>
    <lineage>
        <taxon>Eukaryota</taxon>
        <taxon>Metazoa</taxon>
        <taxon>Ecdysozoa</taxon>
        <taxon>Arthropoda</taxon>
        <taxon>Crustacea</taxon>
        <taxon>Multicrustacea</taxon>
        <taxon>Malacostraca</taxon>
        <taxon>Eumalacostraca</taxon>
        <taxon>Eucarida</taxon>
        <taxon>Decapoda</taxon>
        <taxon>Pleocyemata</taxon>
        <taxon>Brachyura</taxon>
        <taxon>Eubrachyura</taxon>
        <taxon>Portunoidea</taxon>
        <taxon>Portunidae</taxon>
        <taxon>Portuninae</taxon>
        <taxon>Portunus</taxon>
    </lineage>
</organism>
<evidence type="ECO:0000313" key="3">
    <source>
        <dbReference type="Proteomes" id="UP000324222"/>
    </source>
</evidence>
<evidence type="ECO:0000256" key="1">
    <source>
        <dbReference type="SAM" id="MobiDB-lite"/>
    </source>
</evidence>
<name>A0A5B7GRS5_PORTR</name>
<sequence>MPSKYIHNEAFSRTVLPDGVCTKTGLRLYVVSDYRVPSQPPPSGHAATHPPIAAATTTTPPRLVGGTITVPR</sequence>
<dbReference type="AlphaFoldDB" id="A0A5B7GRS5"/>
<feature type="compositionally biased region" description="Low complexity" evidence="1">
    <location>
        <begin position="45"/>
        <end position="61"/>
    </location>
</feature>
<feature type="region of interest" description="Disordered" evidence="1">
    <location>
        <begin position="37"/>
        <end position="72"/>
    </location>
</feature>
<gene>
    <name evidence="2" type="ORF">E2C01_054350</name>
</gene>
<comment type="caution">
    <text evidence="2">The sequence shown here is derived from an EMBL/GenBank/DDBJ whole genome shotgun (WGS) entry which is preliminary data.</text>
</comment>
<dbReference type="EMBL" id="VSRR010017385">
    <property type="protein sequence ID" value="MPC60309.1"/>
    <property type="molecule type" value="Genomic_DNA"/>
</dbReference>
<proteinExistence type="predicted"/>
<keyword evidence="3" id="KW-1185">Reference proteome</keyword>